<feature type="transmembrane region" description="Helical" evidence="1">
    <location>
        <begin position="93"/>
        <end position="113"/>
    </location>
</feature>
<feature type="transmembrane region" description="Helical" evidence="1">
    <location>
        <begin position="69"/>
        <end position="87"/>
    </location>
</feature>
<keyword evidence="3" id="KW-1185">Reference proteome</keyword>
<sequence>MAADKYMNLALIVSVVAAALIEVALAFIYFVGIYGIFNWPYISILIVLLLLGFPAYYGYSKSTKHAMSFIRYATPLALILAIIGLILGHMHEFSGIISLFLAYIIEEATGILLRMDFREFSKTWTDVFAVGMSIFVVSILLVLISTKLVVIPMIGDAIKGLGIYMIYSAANANN</sequence>
<reference evidence="2" key="1">
    <citation type="journal article" date="2014" name="Int. J. Syst. Evol. Microbiol.">
        <title>Complete genome sequence of Corynebacterium casei LMG S-19264T (=DSM 44701T), isolated from a smear-ripened cheese.</title>
        <authorList>
            <consortium name="US DOE Joint Genome Institute (JGI-PGF)"/>
            <person name="Walter F."/>
            <person name="Albersmeier A."/>
            <person name="Kalinowski J."/>
            <person name="Ruckert C."/>
        </authorList>
    </citation>
    <scope>NUCLEOTIDE SEQUENCE</scope>
    <source>
        <strain evidence="2">JCM 10088</strain>
    </source>
</reference>
<keyword evidence="1" id="KW-0812">Transmembrane</keyword>
<dbReference type="AlphaFoldDB" id="A0A830GTD7"/>
<gene>
    <name evidence="2" type="ORF">GCM10007981_08110</name>
</gene>
<dbReference type="EMBL" id="BMNL01000002">
    <property type="protein sequence ID" value="GGP20358.1"/>
    <property type="molecule type" value="Genomic_DNA"/>
</dbReference>
<reference evidence="2" key="2">
    <citation type="submission" date="2020-09" db="EMBL/GenBank/DDBJ databases">
        <authorList>
            <person name="Sun Q."/>
            <person name="Ohkuma M."/>
        </authorList>
    </citation>
    <scope>NUCLEOTIDE SEQUENCE</scope>
    <source>
        <strain evidence="2">JCM 10088</strain>
    </source>
</reference>
<dbReference type="RefSeq" id="WP_188596156.1">
    <property type="nucleotide sequence ID" value="NZ_BMNL01000002.1"/>
</dbReference>
<feature type="transmembrane region" description="Helical" evidence="1">
    <location>
        <begin position="36"/>
        <end position="57"/>
    </location>
</feature>
<evidence type="ECO:0000256" key="1">
    <source>
        <dbReference type="SAM" id="Phobius"/>
    </source>
</evidence>
<keyword evidence="1" id="KW-0472">Membrane</keyword>
<feature type="transmembrane region" description="Helical" evidence="1">
    <location>
        <begin position="125"/>
        <end position="144"/>
    </location>
</feature>
<keyword evidence="1" id="KW-1133">Transmembrane helix</keyword>
<evidence type="ECO:0000313" key="2">
    <source>
        <dbReference type="EMBL" id="GGP20358.1"/>
    </source>
</evidence>
<organism evidence="2 3">
    <name type="scientific">Thermocladium modestius</name>
    <dbReference type="NCBI Taxonomy" id="62609"/>
    <lineage>
        <taxon>Archaea</taxon>
        <taxon>Thermoproteota</taxon>
        <taxon>Thermoprotei</taxon>
        <taxon>Thermoproteales</taxon>
        <taxon>Thermoproteaceae</taxon>
        <taxon>Thermocladium</taxon>
    </lineage>
</organism>
<dbReference type="Proteomes" id="UP000610960">
    <property type="component" value="Unassembled WGS sequence"/>
</dbReference>
<feature type="transmembrane region" description="Helical" evidence="1">
    <location>
        <begin position="150"/>
        <end position="170"/>
    </location>
</feature>
<comment type="caution">
    <text evidence="2">The sequence shown here is derived from an EMBL/GenBank/DDBJ whole genome shotgun (WGS) entry which is preliminary data.</text>
</comment>
<name>A0A830GTD7_9CREN</name>
<accession>A0A830GTD7</accession>
<protein>
    <submittedName>
        <fullName evidence="2">Uncharacterized protein</fullName>
    </submittedName>
</protein>
<proteinExistence type="predicted"/>
<evidence type="ECO:0000313" key="3">
    <source>
        <dbReference type="Proteomes" id="UP000610960"/>
    </source>
</evidence>